<reference evidence="3 4" key="1">
    <citation type="journal article" date="2016" name="Nat. Commun.">
        <title>Thousands of microbial genomes shed light on interconnected biogeochemical processes in an aquifer system.</title>
        <authorList>
            <person name="Anantharaman K."/>
            <person name="Brown C.T."/>
            <person name="Hug L.A."/>
            <person name="Sharon I."/>
            <person name="Castelle C.J."/>
            <person name="Probst A.J."/>
            <person name="Thomas B.C."/>
            <person name="Singh A."/>
            <person name="Wilkins M.J."/>
            <person name="Karaoz U."/>
            <person name="Brodie E.L."/>
            <person name="Williams K.H."/>
            <person name="Hubbard S.S."/>
            <person name="Banfield J.F."/>
        </authorList>
    </citation>
    <scope>NUCLEOTIDE SEQUENCE [LARGE SCALE GENOMIC DNA]</scope>
</reference>
<evidence type="ECO:0000313" key="3">
    <source>
        <dbReference type="EMBL" id="OGC32747.1"/>
    </source>
</evidence>
<dbReference type="AlphaFoldDB" id="A0A1F4TJG6"/>
<name>A0A1F4TJG6_UNCSA</name>
<feature type="transmembrane region" description="Helical" evidence="2">
    <location>
        <begin position="224"/>
        <end position="244"/>
    </location>
</feature>
<keyword evidence="2" id="KW-1133">Transmembrane helix</keyword>
<evidence type="ECO:0000313" key="4">
    <source>
        <dbReference type="Proteomes" id="UP000177309"/>
    </source>
</evidence>
<dbReference type="Proteomes" id="UP000177309">
    <property type="component" value="Unassembled WGS sequence"/>
</dbReference>
<comment type="caution">
    <text evidence="3">The sequence shown here is derived from an EMBL/GenBank/DDBJ whole genome shotgun (WGS) entry which is preliminary data.</text>
</comment>
<protein>
    <submittedName>
        <fullName evidence="3">Uncharacterized protein</fullName>
    </submittedName>
</protein>
<feature type="region of interest" description="Disordered" evidence="1">
    <location>
        <begin position="326"/>
        <end position="347"/>
    </location>
</feature>
<dbReference type="EMBL" id="MEUI01000046">
    <property type="protein sequence ID" value="OGC32747.1"/>
    <property type="molecule type" value="Genomic_DNA"/>
</dbReference>
<sequence length="347" mass="37662">MVPLTGKTTFQYSFPSGKTVPVKVADDLLQRRKRTSAAHLVLNGLPPIYFTGPDITVGNTSAADVQFVGVSTFTTTIAHAEQDGVYQTTQRFLYGQGEGSEGLPQVTTHPTQTRMLTFPIIWEGTEQDIIALQLVPHEPVERPMSTERSADLALFGGGVYRHADPEMAQISARTNNYNIATNGSRFAQQNINSAQLFVDAVKQDLSRLDEEYGPLRADQKTTRLGAAIGSLLLSTAAPALYLGALLPFSLVPAGIGAALLIVAGGKTIGSKVGINRRTRTIIAEANKVLSRLPEEERTAIATLLIKEETPGLLPTLKTEVRKIFHTTSQREQLEESPPKPALPRHED</sequence>
<evidence type="ECO:0000256" key="1">
    <source>
        <dbReference type="SAM" id="MobiDB-lite"/>
    </source>
</evidence>
<feature type="transmembrane region" description="Helical" evidence="2">
    <location>
        <begin position="250"/>
        <end position="269"/>
    </location>
</feature>
<gene>
    <name evidence="3" type="ORF">A2462_03830</name>
</gene>
<proteinExistence type="predicted"/>
<organism evidence="3 4">
    <name type="scientific">candidate division WOR-1 bacterium RIFOXYC2_FULL_41_25</name>
    <dbReference type="NCBI Taxonomy" id="1802586"/>
    <lineage>
        <taxon>Bacteria</taxon>
        <taxon>Bacillati</taxon>
        <taxon>Saganbacteria</taxon>
    </lineage>
</organism>
<evidence type="ECO:0000256" key="2">
    <source>
        <dbReference type="SAM" id="Phobius"/>
    </source>
</evidence>
<accession>A0A1F4TJG6</accession>
<keyword evidence="2" id="KW-0472">Membrane</keyword>
<keyword evidence="2" id="KW-0812">Transmembrane</keyword>
<feature type="compositionally biased region" description="Basic and acidic residues" evidence="1">
    <location>
        <begin position="331"/>
        <end position="347"/>
    </location>
</feature>